<comment type="similarity">
    <text evidence="4">Belongs to the Maf family. YceF subfamily.</text>
</comment>
<dbReference type="PANTHER" id="PTHR43213:SF5">
    <property type="entry name" value="BIFUNCTIONAL DTTP_UTP PYROPHOSPHATASE_METHYLTRANSFERASE PROTEIN-RELATED"/>
    <property type="match status" value="1"/>
</dbReference>
<protein>
    <recommendedName>
        <fullName evidence="4">7-methyl-GTP pyrophosphatase</fullName>
        <shortName evidence="4">m(7)GTP pyrophosphatase</shortName>
        <ecNumber evidence="4">3.6.1.-</ecNumber>
    </recommendedName>
</protein>
<keyword evidence="6" id="KW-1185">Reference proteome</keyword>
<dbReference type="NCBIfam" id="TIGR00172">
    <property type="entry name" value="maf"/>
    <property type="match status" value="1"/>
</dbReference>
<accession>A0A231V224</accession>
<evidence type="ECO:0000313" key="6">
    <source>
        <dbReference type="Proteomes" id="UP000215405"/>
    </source>
</evidence>
<dbReference type="Pfam" id="PF02545">
    <property type="entry name" value="Maf"/>
    <property type="match status" value="1"/>
</dbReference>
<keyword evidence="4" id="KW-0963">Cytoplasm</keyword>
<comment type="caution">
    <text evidence="5">The sequence shown here is derived from an EMBL/GenBank/DDBJ whole genome shotgun (WGS) entry which is preliminary data.</text>
</comment>
<proteinExistence type="inferred from homology"/>
<dbReference type="GO" id="GO:0005737">
    <property type="term" value="C:cytoplasm"/>
    <property type="evidence" value="ECO:0007669"/>
    <property type="project" value="UniProtKB-SubCell"/>
</dbReference>
<feature type="site" description="Important for substrate specificity" evidence="4">
    <location>
        <position position="162"/>
    </location>
</feature>
<keyword evidence="2 4" id="KW-0378">Hydrolase</keyword>
<dbReference type="AlphaFoldDB" id="A0A231V224"/>
<dbReference type="GO" id="GO:0047429">
    <property type="term" value="F:nucleoside triphosphate diphosphatase activity"/>
    <property type="evidence" value="ECO:0007669"/>
    <property type="project" value="InterPro"/>
</dbReference>
<reference evidence="6" key="1">
    <citation type="journal article" date="2017" name="Int. J. Syst. Evol. Microbiol.">
        <title>Notoacmeibacter marinus gen. nov., sp. nov., isolated from the gut of a limpet and proposal of Notoacmeibacteraceae fam. nov. in the order Rhizobiales of the class Alphaproteobacteria.</title>
        <authorList>
            <person name="Huang Z."/>
            <person name="Guo F."/>
            <person name="Lai Q."/>
        </authorList>
    </citation>
    <scope>NUCLEOTIDE SEQUENCE [LARGE SCALE GENOMIC DNA]</scope>
    <source>
        <strain evidence="6">XMTR2A4</strain>
    </source>
</reference>
<dbReference type="SUPFAM" id="SSF52972">
    <property type="entry name" value="ITPase-like"/>
    <property type="match status" value="1"/>
</dbReference>
<dbReference type="EC" id="3.6.1.-" evidence="4"/>
<dbReference type="CDD" id="cd00555">
    <property type="entry name" value="Maf"/>
    <property type="match status" value="1"/>
</dbReference>
<comment type="subcellular location">
    <subcellularLocation>
        <location evidence="4">Cytoplasm</location>
    </subcellularLocation>
</comment>
<dbReference type="PIRSF" id="PIRSF006305">
    <property type="entry name" value="Maf"/>
    <property type="match status" value="1"/>
</dbReference>
<comment type="caution">
    <text evidence="4">Lacks conserved residue(s) required for the propagation of feature annotation.</text>
</comment>
<dbReference type="NCBIfam" id="NF002690">
    <property type="entry name" value="PRK02478.1"/>
    <property type="match status" value="1"/>
</dbReference>
<dbReference type="HAMAP" id="MF_00528">
    <property type="entry name" value="Maf"/>
    <property type="match status" value="1"/>
</dbReference>
<name>A0A231V224_9HYPH</name>
<feature type="site" description="Important for substrate specificity" evidence="4">
    <location>
        <position position="13"/>
    </location>
</feature>
<dbReference type="RefSeq" id="WP_094076206.1">
    <property type="nucleotide sequence ID" value="NZ_NBYO01000001.1"/>
</dbReference>
<dbReference type="PANTHER" id="PTHR43213">
    <property type="entry name" value="BIFUNCTIONAL DTTP/UTP PYROPHOSPHATASE/METHYLTRANSFERASE PROTEIN-RELATED"/>
    <property type="match status" value="1"/>
</dbReference>
<dbReference type="InterPro" id="IPR003697">
    <property type="entry name" value="Maf-like"/>
</dbReference>
<evidence type="ECO:0000256" key="1">
    <source>
        <dbReference type="ARBA" id="ARBA00001968"/>
    </source>
</evidence>
<evidence type="ECO:0000256" key="3">
    <source>
        <dbReference type="ARBA" id="ARBA00023080"/>
    </source>
</evidence>
<evidence type="ECO:0000313" key="5">
    <source>
        <dbReference type="EMBL" id="OXT02248.1"/>
    </source>
</evidence>
<comment type="function">
    <text evidence="4">Nucleoside triphosphate pyrophosphatase that hydrolyzes 7-methyl-GTP (m(7)GTP). May have a dual role in cell division arrest and in preventing the incorporation of modified nucleotides into cellular nucleic acids.</text>
</comment>
<comment type="catalytic activity">
    <reaction evidence="4">
        <text>N(7)-methyl-GTP + H2O = N(7)-methyl-GMP + diphosphate + H(+)</text>
        <dbReference type="Rhea" id="RHEA:58744"/>
        <dbReference type="ChEBI" id="CHEBI:15377"/>
        <dbReference type="ChEBI" id="CHEBI:15378"/>
        <dbReference type="ChEBI" id="CHEBI:33019"/>
        <dbReference type="ChEBI" id="CHEBI:58285"/>
        <dbReference type="ChEBI" id="CHEBI:87133"/>
    </reaction>
</comment>
<dbReference type="GO" id="GO:0009117">
    <property type="term" value="P:nucleotide metabolic process"/>
    <property type="evidence" value="ECO:0007669"/>
    <property type="project" value="UniProtKB-KW"/>
</dbReference>
<dbReference type="InterPro" id="IPR029001">
    <property type="entry name" value="ITPase-like_fam"/>
</dbReference>
<feature type="site" description="Important for substrate specificity" evidence="4">
    <location>
        <position position="77"/>
    </location>
</feature>
<evidence type="ECO:0000256" key="4">
    <source>
        <dbReference type="HAMAP-Rule" id="MF_00528"/>
    </source>
</evidence>
<organism evidence="5 6">
    <name type="scientific">Notoacmeibacter marinus</name>
    <dbReference type="NCBI Taxonomy" id="1876515"/>
    <lineage>
        <taxon>Bacteria</taxon>
        <taxon>Pseudomonadati</taxon>
        <taxon>Pseudomonadota</taxon>
        <taxon>Alphaproteobacteria</taxon>
        <taxon>Hyphomicrobiales</taxon>
        <taxon>Notoacmeibacteraceae</taxon>
        <taxon>Notoacmeibacter</taxon>
    </lineage>
</organism>
<comment type="cofactor">
    <cofactor evidence="1 4">
        <name>a divalent metal cation</name>
        <dbReference type="ChEBI" id="CHEBI:60240"/>
    </cofactor>
</comment>
<dbReference type="Proteomes" id="UP000215405">
    <property type="component" value="Unassembled WGS sequence"/>
</dbReference>
<sequence>MKKTLILASASPWRCAMLEQAGLSVLAEPANIDERAIDTALEGPGTGPDDLALILAEAKAMAVSERHPDALVLGADQVLSLEGETLHKSRDFEEARRRLLQLSGKTHRLNSGLALCRGGKTLWRHVSVAEMTMRDLDPGFIGRYLALAGQAVLGSVGAYQIEGPGIQLFERIDGDYWTIVGLPLLPLLTQLRAMGAIDD</sequence>
<evidence type="ECO:0000256" key="2">
    <source>
        <dbReference type="ARBA" id="ARBA00022801"/>
    </source>
</evidence>
<gene>
    <name evidence="5" type="ORF">B7H23_04865</name>
</gene>
<dbReference type="Gene3D" id="3.90.950.10">
    <property type="match status" value="1"/>
</dbReference>
<keyword evidence="3 4" id="KW-0546">Nucleotide metabolism</keyword>
<dbReference type="EMBL" id="NBYO01000001">
    <property type="protein sequence ID" value="OXT02248.1"/>
    <property type="molecule type" value="Genomic_DNA"/>
</dbReference>
<feature type="active site" description="Proton acceptor" evidence="4">
    <location>
        <position position="76"/>
    </location>
</feature>